<gene>
    <name evidence="1" type="ORF">N1851_014659</name>
</gene>
<evidence type="ECO:0000313" key="1">
    <source>
        <dbReference type="EMBL" id="KAK0146088.1"/>
    </source>
</evidence>
<dbReference type="AlphaFoldDB" id="A0AA47P376"/>
<sequence length="194" mass="22165">MLLMEEGEKRLRLRRRRLVYLRTGDRETRPLYCRINLAVPVLDTFFNHGDTRQDFRLSRESLAVLLNLLHQNRRHGWNATIETLVFLFWLASGASYRVVSRVFGMPGSTVHRIVHRVTGEVVAIRHKVITACAVLHNICLGVGDIMPPEDELQDAMPEDEGENGLEAVSGAPWRDRLSVEVSALEEVNPDHDYL</sequence>
<comment type="caution">
    <text evidence="1">The sequence shown here is derived from an EMBL/GenBank/DDBJ whole genome shotgun (WGS) entry which is preliminary data.</text>
</comment>
<evidence type="ECO:0000313" key="2">
    <source>
        <dbReference type="Proteomes" id="UP001174136"/>
    </source>
</evidence>
<organism evidence="1 2">
    <name type="scientific">Merluccius polli</name>
    <name type="common">Benguela hake</name>
    <name type="synonym">Merluccius cadenati</name>
    <dbReference type="NCBI Taxonomy" id="89951"/>
    <lineage>
        <taxon>Eukaryota</taxon>
        <taxon>Metazoa</taxon>
        <taxon>Chordata</taxon>
        <taxon>Craniata</taxon>
        <taxon>Vertebrata</taxon>
        <taxon>Euteleostomi</taxon>
        <taxon>Actinopterygii</taxon>
        <taxon>Neopterygii</taxon>
        <taxon>Teleostei</taxon>
        <taxon>Neoteleostei</taxon>
        <taxon>Acanthomorphata</taxon>
        <taxon>Zeiogadaria</taxon>
        <taxon>Gadariae</taxon>
        <taxon>Gadiformes</taxon>
        <taxon>Gadoidei</taxon>
        <taxon>Merlucciidae</taxon>
        <taxon>Merluccius</taxon>
    </lineage>
</organism>
<reference evidence="1" key="1">
    <citation type="journal article" date="2023" name="Front. Mar. Sci.">
        <title>A new Merluccius polli reference genome to investigate the effects of global change in West African waters.</title>
        <authorList>
            <person name="Mateo J.L."/>
            <person name="Blanco-Fernandez C."/>
            <person name="Garcia-Vazquez E."/>
            <person name="Machado-Schiaffino G."/>
        </authorList>
    </citation>
    <scope>NUCLEOTIDE SEQUENCE</scope>
    <source>
        <strain evidence="1">C29</strain>
        <tissue evidence="1">Fin</tissue>
    </source>
</reference>
<accession>A0AA47P376</accession>
<dbReference type="Proteomes" id="UP001174136">
    <property type="component" value="Unassembled WGS sequence"/>
</dbReference>
<evidence type="ECO:0008006" key="3">
    <source>
        <dbReference type="Google" id="ProtNLM"/>
    </source>
</evidence>
<protein>
    <recommendedName>
        <fullName evidence="3">Nuclease HARBI1</fullName>
    </recommendedName>
</protein>
<keyword evidence="2" id="KW-1185">Reference proteome</keyword>
<proteinExistence type="predicted"/>
<name>A0AA47P376_MERPO</name>
<dbReference type="EMBL" id="JAOPHQ010002629">
    <property type="protein sequence ID" value="KAK0146088.1"/>
    <property type="molecule type" value="Genomic_DNA"/>
</dbReference>